<proteinExistence type="predicted"/>
<comment type="caution">
    <text evidence="2">The sequence shown here is derived from an EMBL/GenBank/DDBJ whole genome shotgun (WGS) entry which is preliminary data.</text>
</comment>
<keyword evidence="1" id="KW-0812">Transmembrane</keyword>
<feature type="transmembrane region" description="Helical" evidence="1">
    <location>
        <begin position="36"/>
        <end position="53"/>
    </location>
</feature>
<feature type="transmembrane region" description="Helical" evidence="1">
    <location>
        <begin position="6"/>
        <end position="24"/>
    </location>
</feature>
<protein>
    <submittedName>
        <fullName evidence="2">Uncharacterized protein</fullName>
    </submittedName>
</protein>
<evidence type="ECO:0000256" key="1">
    <source>
        <dbReference type="SAM" id="Phobius"/>
    </source>
</evidence>
<evidence type="ECO:0000313" key="2">
    <source>
        <dbReference type="EMBL" id="MPL95266.1"/>
    </source>
</evidence>
<organism evidence="2">
    <name type="scientific">bioreactor metagenome</name>
    <dbReference type="NCBI Taxonomy" id="1076179"/>
    <lineage>
        <taxon>unclassified sequences</taxon>
        <taxon>metagenomes</taxon>
        <taxon>ecological metagenomes</taxon>
    </lineage>
</organism>
<feature type="transmembrane region" description="Helical" evidence="1">
    <location>
        <begin position="59"/>
        <end position="76"/>
    </location>
</feature>
<keyword evidence="1" id="KW-1133">Transmembrane helix</keyword>
<sequence>MQILITILYFAVTIGLMILLFNLGKKYVFSKVRINKWIPLAIALVLFVAQFFFKLSNMWLNMLLTLVIVWFFLWFFDIQNTGGPKMKEKKIEIRPKAKPNRAKHIQNQKKED</sequence>
<accession>A0A644VVA2</accession>
<dbReference type="AlphaFoldDB" id="A0A644VVA2"/>
<keyword evidence="1" id="KW-0472">Membrane</keyword>
<reference evidence="2" key="1">
    <citation type="submission" date="2019-08" db="EMBL/GenBank/DDBJ databases">
        <authorList>
            <person name="Kucharzyk K."/>
            <person name="Murdoch R.W."/>
            <person name="Higgins S."/>
            <person name="Loffler F."/>
        </authorList>
    </citation>
    <scope>NUCLEOTIDE SEQUENCE</scope>
</reference>
<name>A0A644VVA2_9ZZZZ</name>
<gene>
    <name evidence="2" type="ORF">SDC9_41436</name>
</gene>
<dbReference type="EMBL" id="VSSQ01000460">
    <property type="protein sequence ID" value="MPL95266.1"/>
    <property type="molecule type" value="Genomic_DNA"/>
</dbReference>